<evidence type="ECO:0000256" key="1">
    <source>
        <dbReference type="ARBA" id="ARBA00004651"/>
    </source>
</evidence>
<evidence type="ECO:0000256" key="2">
    <source>
        <dbReference type="ARBA" id="ARBA00022448"/>
    </source>
</evidence>
<evidence type="ECO:0000256" key="3">
    <source>
        <dbReference type="ARBA" id="ARBA00022475"/>
    </source>
</evidence>
<gene>
    <name evidence="9" type="ORF">UFOPK1493_01921</name>
</gene>
<reference evidence="9" key="1">
    <citation type="submission" date="2020-05" db="EMBL/GenBank/DDBJ databases">
        <authorList>
            <person name="Chiriac C."/>
            <person name="Salcher M."/>
            <person name="Ghai R."/>
            <person name="Kavagutti S V."/>
        </authorList>
    </citation>
    <scope>NUCLEOTIDE SEQUENCE</scope>
</reference>
<keyword evidence="2" id="KW-0813">Transport</keyword>
<evidence type="ECO:0000259" key="8">
    <source>
        <dbReference type="Pfam" id="PF02687"/>
    </source>
</evidence>
<evidence type="ECO:0000256" key="5">
    <source>
        <dbReference type="ARBA" id="ARBA00022989"/>
    </source>
</evidence>
<name>A0A6J6DJB2_9ZZZZ</name>
<keyword evidence="4 7" id="KW-0812">Transmembrane</keyword>
<organism evidence="9">
    <name type="scientific">freshwater metagenome</name>
    <dbReference type="NCBI Taxonomy" id="449393"/>
    <lineage>
        <taxon>unclassified sequences</taxon>
        <taxon>metagenomes</taxon>
        <taxon>ecological metagenomes</taxon>
    </lineage>
</organism>
<dbReference type="EMBL" id="CAEZSR010000067">
    <property type="protein sequence ID" value="CAB4563274.1"/>
    <property type="molecule type" value="Genomic_DNA"/>
</dbReference>
<dbReference type="Pfam" id="PF02687">
    <property type="entry name" value="FtsX"/>
    <property type="match status" value="1"/>
</dbReference>
<feature type="transmembrane region" description="Helical" evidence="7">
    <location>
        <begin position="299"/>
        <end position="326"/>
    </location>
</feature>
<evidence type="ECO:0000256" key="4">
    <source>
        <dbReference type="ARBA" id="ARBA00022692"/>
    </source>
</evidence>
<evidence type="ECO:0000313" key="9">
    <source>
        <dbReference type="EMBL" id="CAB4563274.1"/>
    </source>
</evidence>
<protein>
    <submittedName>
        <fullName evidence="9">Unannotated protein</fullName>
    </submittedName>
</protein>
<feature type="transmembrane region" description="Helical" evidence="7">
    <location>
        <begin position="257"/>
        <end position="279"/>
    </location>
</feature>
<dbReference type="InterPro" id="IPR051125">
    <property type="entry name" value="ABC-4/HrtB_transporter"/>
</dbReference>
<sequence>MFLALTEMRRAKVRFGLLSGAVGLLVFLILFQQALSTGLINQFIGALRNQSADVLVFNAQARKNLEGSIVLPAQQAAVAQVPGVAEATPLGEGTFTVLAGVDGAAEEQDAVIFGYQLDGPGAPTTLVEGRLPEATGEAVASSRNADEGFGIGDTVTVVPNAGGAEVVFTVVGLAEEINYSVSPTLFTDFAGFEAAKRAVNPDATAVLPSVMAVRVADGADPEEVAAAITAAVEGTEALTRRQAVDGSPGVSAVRQSFSVVLLLFYLVVPLVTGLFFLIVTFQKAGALTLLRAIGSPAGLLVRSLLLQVVVVVLTGSVLAVGLFWLASRGGGGLDISVESGPVLFTVTLVLVLALLTSLAAVRRVLRIDPIAATTGAGVQVG</sequence>
<keyword evidence="3" id="KW-1003">Cell membrane</keyword>
<keyword evidence="6 7" id="KW-0472">Membrane</keyword>
<comment type="subcellular location">
    <subcellularLocation>
        <location evidence="1">Cell membrane</location>
        <topology evidence="1">Multi-pass membrane protein</topology>
    </subcellularLocation>
</comment>
<dbReference type="InterPro" id="IPR003838">
    <property type="entry name" value="ABC3_permease_C"/>
</dbReference>
<dbReference type="PANTHER" id="PTHR43738:SF1">
    <property type="entry name" value="HEMIN TRANSPORT SYSTEM PERMEASE PROTEIN HRTB-RELATED"/>
    <property type="match status" value="1"/>
</dbReference>
<proteinExistence type="predicted"/>
<evidence type="ECO:0000256" key="7">
    <source>
        <dbReference type="SAM" id="Phobius"/>
    </source>
</evidence>
<dbReference type="AlphaFoldDB" id="A0A6J6DJB2"/>
<feature type="transmembrane region" description="Helical" evidence="7">
    <location>
        <begin position="342"/>
        <end position="361"/>
    </location>
</feature>
<evidence type="ECO:0000256" key="6">
    <source>
        <dbReference type="ARBA" id="ARBA00023136"/>
    </source>
</evidence>
<accession>A0A6J6DJB2</accession>
<dbReference type="PANTHER" id="PTHR43738">
    <property type="entry name" value="ABC TRANSPORTER, MEMBRANE PROTEIN"/>
    <property type="match status" value="1"/>
</dbReference>
<keyword evidence="5 7" id="KW-1133">Transmembrane helix</keyword>
<feature type="domain" description="ABC3 transporter permease C-terminal" evidence="8">
    <location>
        <begin position="259"/>
        <end position="369"/>
    </location>
</feature>